<evidence type="ECO:0000313" key="4">
    <source>
        <dbReference type="EMBL" id="MFB9325004.1"/>
    </source>
</evidence>
<dbReference type="InterPro" id="IPR049691">
    <property type="entry name" value="Daptide_aminotransferase"/>
</dbReference>
<dbReference type="InterPro" id="IPR005814">
    <property type="entry name" value="Aminotrans_3"/>
</dbReference>
<dbReference type="CDD" id="cd00610">
    <property type="entry name" value="OAT_like"/>
    <property type="match status" value="1"/>
</dbReference>
<accession>A0ABV5KIF7</accession>
<evidence type="ECO:0000313" key="5">
    <source>
        <dbReference type="Proteomes" id="UP001589747"/>
    </source>
</evidence>
<dbReference type="PANTHER" id="PTHR43094:SF1">
    <property type="entry name" value="AMINOTRANSFERASE CLASS-III"/>
    <property type="match status" value="1"/>
</dbReference>
<dbReference type="Proteomes" id="UP001589747">
    <property type="component" value="Unassembled WGS sequence"/>
</dbReference>
<dbReference type="InterPro" id="IPR015421">
    <property type="entry name" value="PyrdxlP-dep_Trfase_major"/>
</dbReference>
<gene>
    <name evidence="4" type="primary">mpaD</name>
    <name evidence="4" type="ORF">ACFFSY_03595</name>
</gene>
<comment type="similarity">
    <text evidence="1 3">Belongs to the class-III pyridoxal-phosphate-dependent aminotransferase family.</text>
</comment>
<dbReference type="RefSeq" id="WP_377490004.1">
    <property type="nucleotide sequence ID" value="NZ_JBHMDO010000008.1"/>
</dbReference>
<keyword evidence="4" id="KW-0032">Aminotransferase</keyword>
<dbReference type="PANTHER" id="PTHR43094">
    <property type="entry name" value="AMINOTRANSFERASE"/>
    <property type="match status" value="1"/>
</dbReference>
<keyword evidence="2 3" id="KW-0663">Pyridoxal phosphate</keyword>
<comment type="caution">
    <text evidence="4">The sequence shown here is derived from an EMBL/GenBank/DDBJ whole genome shotgun (WGS) entry which is preliminary data.</text>
</comment>
<keyword evidence="5" id="KW-1185">Reference proteome</keyword>
<dbReference type="SUPFAM" id="SSF53383">
    <property type="entry name" value="PLP-dependent transferases"/>
    <property type="match status" value="1"/>
</dbReference>
<proteinExistence type="inferred from homology"/>
<dbReference type="Gene3D" id="3.40.640.10">
    <property type="entry name" value="Type I PLP-dependent aspartate aminotransferase-like (Major domain)"/>
    <property type="match status" value="1"/>
</dbReference>
<dbReference type="EMBL" id="JBHMDO010000008">
    <property type="protein sequence ID" value="MFB9325004.1"/>
    <property type="molecule type" value="Genomic_DNA"/>
</dbReference>
<dbReference type="NCBIfam" id="NF041821">
    <property type="entry name" value="daptide_amino"/>
    <property type="match status" value="1"/>
</dbReference>
<reference evidence="4 5" key="1">
    <citation type="submission" date="2024-09" db="EMBL/GenBank/DDBJ databases">
        <authorList>
            <person name="Sun Q."/>
            <person name="Mori K."/>
        </authorList>
    </citation>
    <scope>NUCLEOTIDE SEQUENCE [LARGE SCALE GENOMIC DNA]</scope>
    <source>
        <strain evidence="4 5">TISTR 2452</strain>
    </source>
</reference>
<evidence type="ECO:0000256" key="3">
    <source>
        <dbReference type="RuleBase" id="RU003560"/>
    </source>
</evidence>
<keyword evidence="4" id="KW-0808">Transferase</keyword>
<dbReference type="Gene3D" id="3.90.1150.10">
    <property type="entry name" value="Aspartate Aminotransferase, domain 1"/>
    <property type="match status" value="1"/>
</dbReference>
<name>A0ABV5KIF7_9BACL</name>
<sequence length="441" mass="47738">MLTQTASYPIVHPLKDVRLGEEFTAIAAGEGIYVQDTNGRTYIDGISGLWNVSLGYRHPGIRQAVIEQLDRVPYVNPVDGANPTTLAFAERLLQATPDSLTKVAYTCTGSESVELAIKLMRKYFNLRHQPDKNRIVVLDKSYHGTYYGSMSASGIDREISESYGPKVPGFVFHPLPVYGDSTPGQISPEGLAHRMRELEQLFEQESGTLAGIILEPIIGSGGIIPLPDDYLRKVKALCVKHDVLLAFDEVATGVGRTGRMFAFEHSGVVPDILCLSKGINSGYLPLGATLFSEEIYQAFARAGSHIEHLSTQNGNPVACAAGIATLDAVQAPGMLESIERKGALLRQSLESALANSPLLLEVRGKGLMLGVALTSNKATGALLSAERLSAIVAKLKQRGLLVYPFHTPELTTGFHLFPPFIINEAEMAKMVQIIAKVLEGR</sequence>
<dbReference type="InterPro" id="IPR049704">
    <property type="entry name" value="Aminotrans_3_PPA_site"/>
</dbReference>
<organism evidence="4 5">
    <name type="scientific">Paenibacillus aurantiacus</name>
    <dbReference type="NCBI Taxonomy" id="1936118"/>
    <lineage>
        <taxon>Bacteria</taxon>
        <taxon>Bacillati</taxon>
        <taxon>Bacillota</taxon>
        <taxon>Bacilli</taxon>
        <taxon>Bacillales</taxon>
        <taxon>Paenibacillaceae</taxon>
        <taxon>Paenibacillus</taxon>
    </lineage>
</organism>
<dbReference type="Pfam" id="PF00202">
    <property type="entry name" value="Aminotran_3"/>
    <property type="match status" value="1"/>
</dbReference>
<dbReference type="PIRSF" id="PIRSF000521">
    <property type="entry name" value="Transaminase_4ab_Lys_Orn"/>
    <property type="match status" value="1"/>
</dbReference>
<evidence type="ECO:0000256" key="2">
    <source>
        <dbReference type="ARBA" id="ARBA00022898"/>
    </source>
</evidence>
<evidence type="ECO:0000256" key="1">
    <source>
        <dbReference type="ARBA" id="ARBA00008954"/>
    </source>
</evidence>
<protein>
    <submittedName>
        <fullName evidence="4">Daptide-type RiPP biosynthesis aminotransferase</fullName>
    </submittedName>
</protein>
<dbReference type="PROSITE" id="PS00600">
    <property type="entry name" value="AA_TRANSFER_CLASS_3"/>
    <property type="match status" value="1"/>
</dbReference>
<dbReference type="InterPro" id="IPR015422">
    <property type="entry name" value="PyrdxlP-dep_Trfase_small"/>
</dbReference>
<dbReference type="InterPro" id="IPR015424">
    <property type="entry name" value="PyrdxlP-dep_Trfase"/>
</dbReference>
<dbReference type="GO" id="GO:0008483">
    <property type="term" value="F:transaminase activity"/>
    <property type="evidence" value="ECO:0007669"/>
    <property type="project" value="UniProtKB-KW"/>
</dbReference>